<keyword evidence="12 21" id="KW-0375">Hydrogen ion transport</keyword>
<dbReference type="GO" id="GO:0020037">
    <property type="term" value="F:heme binding"/>
    <property type="evidence" value="ECO:0007669"/>
    <property type="project" value="InterPro"/>
</dbReference>
<dbReference type="GO" id="GO:0005886">
    <property type="term" value="C:plasma membrane"/>
    <property type="evidence" value="ECO:0007669"/>
    <property type="project" value="UniProtKB-SubCell"/>
</dbReference>
<keyword evidence="4 21" id="KW-0813">Transport</keyword>
<evidence type="ECO:0000256" key="24">
    <source>
        <dbReference type="SAM" id="Phobius"/>
    </source>
</evidence>
<keyword evidence="7 21" id="KW-0349">Heme</keyword>
<evidence type="ECO:0000313" key="37">
    <source>
        <dbReference type="Proteomes" id="UP000433532"/>
    </source>
</evidence>
<reference evidence="31 36" key="6">
    <citation type="submission" date="2018-12" db="EMBL/GenBank/DDBJ databases">
        <title>Pseudomonas aeruginosa Diversity Panel.</title>
        <authorList>
            <person name="Snesrud E."/>
            <person name="Mcgann P."/>
        </authorList>
    </citation>
    <scope>NUCLEOTIDE SEQUENCE [LARGE SCALE GENOMIC DNA]</scope>
    <source>
        <strain evidence="31 36">MRSN6241</strain>
    </source>
</reference>
<comment type="function">
    <text evidence="19">C-type cytochrome. Part of the cbb3-type cytochrome c oxidase complex. CcoP subunit is required for transferring electrons from donor cytochrome c via its heme groups to CcoO subunit. From there, electrons are shuttled to the catalytic binuclear center of CcoN subunit where oxygen reduction takes place. The complex also functions as a proton pump.</text>
</comment>
<comment type="pathway">
    <text evidence="2 21">Energy metabolism; oxidative phosphorylation.</text>
</comment>
<dbReference type="SMR" id="A0A069Q0W4"/>
<dbReference type="GO" id="GO:1902600">
    <property type="term" value="P:proton transmembrane transport"/>
    <property type="evidence" value="ECO:0007669"/>
    <property type="project" value="UniProtKB-KW"/>
</dbReference>
<sequence>MTTFWSLYITALTLGTLLALTWLIFATRKGQRSSTTDETVGHSYDGIEEYDNPLPKWWFMLFVGTLVFAVGYLALYPGLGTWKGLMPGYQSADEFADKEKGWTGVHQWEKEMAKADEKYGPIFAKFAAMPIEEVAKDPQAVKMGGRLFASNCSICHGSDAKGAYGFPNLTDADWRWGGEPETIKTTIMAGRHAAMPAWGEVIGEEGVKNVAAFVLTQMDGRKLPEGAKADIEAGKQVFATTCVACHGPEGKGTPAMGAPDLTHPGAFIYGSSFAQLQQTIRYGRQGVMPAQQEHLGNDKVHLLAAYVYSLSHGEKSAE</sequence>
<evidence type="ECO:0000313" key="26">
    <source>
        <dbReference type="EMBL" id="CRP78671.1"/>
    </source>
</evidence>
<evidence type="ECO:0000256" key="18">
    <source>
        <dbReference type="ARBA" id="ARBA00023136"/>
    </source>
</evidence>
<dbReference type="PIRSF" id="PIRSF000006">
    <property type="entry name" value="Cbb3-Cox_fixP"/>
    <property type="match status" value="1"/>
</dbReference>
<evidence type="ECO:0000313" key="35">
    <source>
        <dbReference type="Proteomes" id="UP000270834"/>
    </source>
</evidence>
<keyword evidence="14 24" id="KW-1133">Transmembrane helix</keyword>
<dbReference type="UniPathway" id="UPA00705"/>
<reference evidence="29" key="3">
    <citation type="submission" date="2017-05" db="EMBL/GenBank/DDBJ databases">
        <authorList>
            <person name="Song R."/>
            <person name="Chenine A.L."/>
            <person name="Ruprecht R.M."/>
        </authorList>
    </citation>
    <scope>NUCLEOTIDE SEQUENCE [LARGE SCALE GENOMIC DNA]</scope>
    <source>
        <strain evidence="29">S567_C10_BS</strain>
    </source>
</reference>
<dbReference type="GO" id="GO:0009055">
    <property type="term" value="F:electron transfer activity"/>
    <property type="evidence" value="ECO:0007669"/>
    <property type="project" value="InterPro"/>
</dbReference>
<reference evidence="32" key="9">
    <citation type="submission" date="2023-06" db="EMBL/GenBank/DDBJ databases">
        <authorList>
            <consortium name="Clinical and Environmental Microbiology Branch: Whole genome sequencing antimicrobial resistance pathogens in the healthcare setting"/>
        </authorList>
    </citation>
    <scope>NUCLEOTIDE SEQUENCE</scope>
    <source>
        <strain evidence="32">2021CK-01020</strain>
    </source>
</reference>
<dbReference type="Pfam" id="PF14715">
    <property type="entry name" value="FixP_N"/>
    <property type="match status" value="1"/>
</dbReference>
<dbReference type="KEGG" id="paeb:NCGM1900_5027"/>
<dbReference type="OMA" id="YPAWPLV"/>
<evidence type="ECO:0000256" key="19">
    <source>
        <dbReference type="ARBA" id="ARBA00054634"/>
    </source>
</evidence>
<evidence type="ECO:0000256" key="12">
    <source>
        <dbReference type="ARBA" id="ARBA00022781"/>
    </source>
</evidence>
<dbReference type="NCBIfam" id="TIGR00782">
    <property type="entry name" value="ccoP"/>
    <property type="match status" value="1"/>
</dbReference>
<evidence type="ECO:0000313" key="32">
    <source>
        <dbReference type="EMBL" id="WOS75380.1"/>
    </source>
</evidence>
<evidence type="ECO:0000256" key="20">
    <source>
        <dbReference type="ARBA" id="ARBA00063356"/>
    </source>
</evidence>
<dbReference type="InterPro" id="IPR038414">
    <property type="entry name" value="CcoP_N_sf"/>
</dbReference>
<dbReference type="Proteomes" id="UP000276985">
    <property type="component" value="Unassembled WGS sequence"/>
</dbReference>
<dbReference type="EMBL" id="RBSQ01001073">
    <property type="protein sequence ID" value="RMS48179.1"/>
    <property type="molecule type" value="Genomic_DNA"/>
</dbReference>
<dbReference type="PANTHER" id="PTHR33751:SF1">
    <property type="entry name" value="CBB3-TYPE CYTOCHROME C OXIDASE SUBUNIT FIXP"/>
    <property type="match status" value="1"/>
</dbReference>
<evidence type="ECO:0000256" key="8">
    <source>
        <dbReference type="ARBA" id="ARBA00022660"/>
    </source>
</evidence>
<evidence type="ECO:0000256" key="22">
    <source>
        <dbReference type="PIRSR" id="PIRSR000006-1"/>
    </source>
</evidence>
<dbReference type="EMBL" id="WXZT01000050">
    <property type="protein sequence ID" value="MZZ17510.1"/>
    <property type="molecule type" value="Genomic_DNA"/>
</dbReference>
<keyword evidence="13 21" id="KW-0249">Electron transport</keyword>
<dbReference type="Pfam" id="PF13442">
    <property type="entry name" value="Cytochrome_CBB3"/>
    <property type="match status" value="2"/>
</dbReference>
<feature type="binding site" description="covalent" evidence="23">
    <location>
        <position position="242"/>
    </location>
    <ligand>
        <name>heme c</name>
        <dbReference type="ChEBI" id="CHEBI:61717"/>
        <label>2</label>
    </ligand>
</feature>
<protein>
    <recommendedName>
        <fullName evidence="21">Cbb3-type cytochrome c oxidase subunit</fullName>
    </recommendedName>
</protein>
<reference evidence="32" key="10">
    <citation type="submission" date="2023-10" db="EMBL/GenBank/DDBJ databases">
        <title>Pathogen: clinical or host-associated sample.</title>
        <authorList>
            <person name="Hergert J."/>
            <person name="Casey R."/>
            <person name="Wagner J."/>
            <person name="Young E.L."/>
            <person name="Oakeson K.F."/>
        </authorList>
    </citation>
    <scope>NUCLEOTIDE SEQUENCE</scope>
    <source>
        <strain evidence="32">2021CK-01020</strain>
    </source>
</reference>
<dbReference type="AlphaFoldDB" id="A0A069Q0W4"/>
<evidence type="ECO:0000256" key="5">
    <source>
        <dbReference type="ARBA" id="ARBA00022475"/>
    </source>
</evidence>
<evidence type="ECO:0000259" key="25">
    <source>
        <dbReference type="PROSITE" id="PS51007"/>
    </source>
</evidence>
<dbReference type="InterPro" id="IPR004678">
    <property type="entry name" value="Cyt_c_oxidase_cbb3_su3"/>
</dbReference>
<evidence type="ECO:0000313" key="33">
    <source>
        <dbReference type="Proteomes" id="UP000045039"/>
    </source>
</evidence>
<reference evidence="26" key="1">
    <citation type="submission" date="2015-06" db="EMBL/GenBank/DDBJ databases">
        <authorList>
            <person name="Radhakrishnan R."/>
            <person name="Underwood A."/>
            <person name="Al-Shahib A."/>
        </authorList>
    </citation>
    <scope>NUCLEOTIDE SEQUENCE</scope>
    <source>
        <strain evidence="26">P19_London_7_VIM_2_05_10</strain>
    </source>
</reference>
<dbReference type="PRINTS" id="PR00605">
    <property type="entry name" value="CYTCHROMECIC"/>
</dbReference>
<organism evidence="28 38">
    <name type="scientific">Pseudomonas aeruginosa</name>
    <dbReference type="NCBI Taxonomy" id="287"/>
    <lineage>
        <taxon>Bacteria</taxon>
        <taxon>Pseudomonadati</taxon>
        <taxon>Pseudomonadota</taxon>
        <taxon>Gammaproteobacteria</taxon>
        <taxon>Pseudomonadales</taxon>
        <taxon>Pseudomonadaceae</taxon>
        <taxon>Pseudomonas</taxon>
    </lineage>
</organism>
<accession>A0A1S1C1J3</accession>
<dbReference type="EMBL" id="CVVU01000244">
    <property type="protein sequence ID" value="CRP78671.1"/>
    <property type="molecule type" value="Genomic_DNA"/>
</dbReference>
<evidence type="ECO:0000256" key="6">
    <source>
        <dbReference type="ARBA" id="ARBA00022519"/>
    </source>
</evidence>
<evidence type="ECO:0000256" key="17">
    <source>
        <dbReference type="ARBA" id="ARBA00023065"/>
    </source>
</evidence>
<dbReference type="FunFam" id="1.10.760.10:FF:000013">
    <property type="entry name" value="Cbb3-type cytochrome c oxidase subunit"/>
    <property type="match status" value="1"/>
</dbReference>
<dbReference type="InterPro" id="IPR050597">
    <property type="entry name" value="Cytochrome_c_Oxidase_Subunit"/>
</dbReference>
<comment type="cofactor">
    <cofactor evidence="21 23">
        <name>heme c</name>
        <dbReference type="ChEBI" id="CHEBI:61717"/>
    </cofactor>
    <text evidence="21 23">Binds 2 heme C groups per subunit.</text>
</comment>
<evidence type="ECO:0000256" key="23">
    <source>
        <dbReference type="PIRSR" id="PIRSR000006-2"/>
    </source>
</evidence>
<dbReference type="EMBL" id="NFFZ01000036">
    <property type="protein sequence ID" value="OTI54935.1"/>
    <property type="molecule type" value="Genomic_DNA"/>
</dbReference>
<keyword evidence="10 21" id="KW-0479">Metal-binding</keyword>
<evidence type="ECO:0000313" key="29">
    <source>
        <dbReference type="EMBL" id="OTI54935.1"/>
    </source>
</evidence>
<gene>
    <name evidence="28" type="primary">ccoP</name>
    <name evidence="26" type="synonym">ccoP2</name>
    <name evidence="30" type="ORF">ALP65_03331</name>
    <name evidence="29" type="ORF">CAZ10_35905</name>
    <name evidence="31" type="ORF">DY940_07595</name>
    <name evidence="27" type="ORF">GNQ48_01820</name>
    <name evidence="28" type="ORF">GUL26_35180</name>
    <name evidence="32" type="ORF">L4V69_23040</name>
    <name evidence="26" type="ORF">PAERUG_P19_London_7_VIM_2_05_10_05545</name>
</gene>
<feature type="transmembrane region" description="Helical" evidence="24">
    <location>
        <begin position="7"/>
        <end position="25"/>
    </location>
</feature>
<evidence type="ECO:0000313" key="36">
    <source>
        <dbReference type="Proteomes" id="UP000276985"/>
    </source>
</evidence>
<reference evidence="30 35" key="5">
    <citation type="submission" date="2018-08" db="EMBL/GenBank/DDBJ databases">
        <title>Recombination of ecologically and evolutionarily significant loci maintains genetic cohesion in the Pseudomonas syringae species complex.</title>
        <authorList>
            <person name="Dillon M."/>
            <person name="Thakur S."/>
            <person name="Almeida R.N.D."/>
            <person name="Weir B.S."/>
            <person name="Guttman D.S."/>
        </authorList>
    </citation>
    <scope>NUCLEOTIDE SEQUENCE [LARGE SCALE GENOMIC DNA]</scope>
    <source>
        <strain evidence="30 35">ICMP 7846</strain>
    </source>
</reference>
<dbReference type="Proteomes" id="UP000270834">
    <property type="component" value="Unassembled WGS sequence"/>
</dbReference>
<evidence type="ECO:0000256" key="15">
    <source>
        <dbReference type="ARBA" id="ARBA00023002"/>
    </source>
</evidence>
<evidence type="ECO:0000256" key="1">
    <source>
        <dbReference type="ARBA" id="ARBA00004429"/>
    </source>
</evidence>
<feature type="transmembrane region" description="Helical" evidence="24">
    <location>
        <begin position="57"/>
        <end position="76"/>
    </location>
</feature>
<keyword evidence="5 21" id="KW-1003">Cell membrane</keyword>
<keyword evidence="9 24" id="KW-0812">Transmembrane</keyword>
<name>A0A069Q0W4_PSEAI</name>
<evidence type="ECO:0000313" key="38">
    <source>
        <dbReference type="Proteomes" id="UP000644192"/>
    </source>
</evidence>
<dbReference type="Proteomes" id="UP000194857">
    <property type="component" value="Unassembled WGS sequence"/>
</dbReference>
<keyword evidence="17 21" id="KW-0406">Ion transport</keyword>
<keyword evidence="6 21" id="KW-0997">Cell inner membrane</keyword>
<evidence type="ECO:0000256" key="14">
    <source>
        <dbReference type="ARBA" id="ARBA00022989"/>
    </source>
</evidence>
<evidence type="ECO:0000256" key="3">
    <source>
        <dbReference type="ARBA" id="ARBA00006113"/>
    </source>
</evidence>
<dbReference type="Proteomes" id="UP000644192">
    <property type="component" value="Unassembled WGS sequence"/>
</dbReference>
<evidence type="ECO:0000313" key="27">
    <source>
        <dbReference type="EMBL" id="MUI33727.1"/>
    </source>
</evidence>
<feature type="binding site" description="axial binding residue" evidence="22">
    <location>
        <position position="156"/>
    </location>
    <ligand>
        <name>heme c</name>
        <dbReference type="ChEBI" id="CHEBI:61717"/>
        <label>1</label>
    </ligand>
    <ligandPart>
        <name>Fe</name>
        <dbReference type="ChEBI" id="CHEBI:18248"/>
    </ligandPart>
</feature>
<dbReference type="EMDB" id="EMD-40601"/>
<keyword evidence="18 21" id="KW-0472">Membrane</keyword>
<evidence type="ECO:0000256" key="11">
    <source>
        <dbReference type="ARBA" id="ARBA00022737"/>
    </source>
</evidence>
<dbReference type="InterPro" id="IPR009056">
    <property type="entry name" value="Cyt_c-like_dom"/>
</dbReference>
<feature type="binding site" description="covalent" evidence="23">
    <location>
        <position position="155"/>
    </location>
    <ligand>
        <name>heme c</name>
        <dbReference type="ChEBI" id="CHEBI:61717"/>
        <label>1</label>
    </ligand>
</feature>
<comment type="similarity">
    <text evidence="3 21">Belongs to the CcoP / FixP family.</text>
</comment>
<evidence type="ECO:0000256" key="7">
    <source>
        <dbReference type="ARBA" id="ARBA00022617"/>
    </source>
</evidence>
<evidence type="ECO:0000256" key="10">
    <source>
        <dbReference type="ARBA" id="ARBA00022723"/>
    </source>
</evidence>
<reference evidence="34" key="4">
    <citation type="submission" date="2017-05" db="EMBL/GenBank/DDBJ databases">
        <authorList>
            <person name="Giani T."/>
            <person name="Arena F."/>
            <person name="Pollini S."/>
            <person name="Di Pilato V."/>
            <person name="D'Andrea M.M."/>
            <person name="Henrici De Angelis L."/>
            <person name="Bassetti M."/>
            <person name="Rossolini G.M."/>
        </authorList>
    </citation>
    <scope>NUCLEOTIDE SEQUENCE [LARGE SCALE GENOMIC DNA]</scope>
    <source>
        <strain evidence="34">S567_C10_BS</strain>
    </source>
</reference>
<dbReference type="SUPFAM" id="SSF46626">
    <property type="entry name" value="Cytochrome c"/>
    <property type="match status" value="2"/>
</dbReference>
<evidence type="ECO:0000256" key="4">
    <source>
        <dbReference type="ARBA" id="ARBA00022448"/>
    </source>
</evidence>
<reference evidence="28" key="8">
    <citation type="submission" date="2020-01" db="EMBL/GenBank/DDBJ databases">
        <title>Bacteria Cultured from War Wounds Associated with the Conflict in Eastern Ukraine.</title>
        <authorList>
            <person name="Snesrud E."/>
            <person name="Galac M.R."/>
            <person name="Mc Gann P."/>
            <person name="Valentine K."/>
            <person name="Viacheslav K."/>
        </authorList>
    </citation>
    <scope>NUCLEOTIDE SEQUENCE</scope>
    <source>
        <strain evidence="28">VNMU148</strain>
    </source>
</reference>
<keyword evidence="15 21" id="KW-0560">Oxidoreductase</keyword>
<evidence type="ECO:0000313" key="30">
    <source>
        <dbReference type="EMBL" id="RMS48179.1"/>
    </source>
</evidence>
<dbReference type="EMBL" id="CP136986">
    <property type="protein sequence ID" value="WOS75380.1"/>
    <property type="molecule type" value="Genomic_DNA"/>
</dbReference>
<dbReference type="Gene3D" id="6.10.280.130">
    <property type="match status" value="1"/>
</dbReference>
<dbReference type="GO" id="GO:0006119">
    <property type="term" value="P:oxidative phosphorylation"/>
    <property type="evidence" value="ECO:0007669"/>
    <property type="project" value="UniProtKB-UniPathway"/>
</dbReference>
<evidence type="ECO:0000313" key="28">
    <source>
        <dbReference type="EMBL" id="MZZ17510.1"/>
    </source>
</evidence>
<reference evidence="27 37" key="7">
    <citation type="submission" date="2019-11" db="EMBL/GenBank/DDBJ databases">
        <title>Genomes of ocular Pseudomonas aeruginosa isolates.</title>
        <authorList>
            <person name="Khan M."/>
            <person name="Rice S.A."/>
            <person name="Willcox M.D.P."/>
            <person name="Stapleton F."/>
        </authorList>
    </citation>
    <scope>NUCLEOTIDE SEQUENCE [LARGE SCALE GENOMIC DNA]</scope>
    <source>
        <strain evidence="27 37">PA221</strain>
    </source>
</reference>
<feature type="domain" description="Cytochrome c" evidence="25">
    <location>
        <begin position="139"/>
        <end position="218"/>
    </location>
</feature>
<evidence type="ECO:0000256" key="2">
    <source>
        <dbReference type="ARBA" id="ARBA00004673"/>
    </source>
</evidence>
<dbReference type="InterPro" id="IPR032858">
    <property type="entry name" value="CcoP_N"/>
</dbReference>
<dbReference type="PANTHER" id="PTHR33751">
    <property type="entry name" value="CBB3-TYPE CYTOCHROME C OXIDASE SUBUNIT FIXP"/>
    <property type="match status" value="1"/>
</dbReference>
<dbReference type="Gene3D" id="1.10.760.10">
    <property type="entry name" value="Cytochrome c-like domain"/>
    <property type="match status" value="2"/>
</dbReference>
<evidence type="ECO:0000256" key="16">
    <source>
        <dbReference type="ARBA" id="ARBA00023004"/>
    </source>
</evidence>
<evidence type="ECO:0000256" key="9">
    <source>
        <dbReference type="ARBA" id="ARBA00022692"/>
    </source>
</evidence>
<feature type="domain" description="Cytochrome c" evidence="25">
    <location>
        <begin position="229"/>
        <end position="311"/>
    </location>
</feature>
<reference evidence="33" key="2">
    <citation type="submission" date="2015-06" db="EMBL/GenBank/DDBJ databases">
        <authorList>
            <person name="Radhakrishnan Rajesh"/>
            <person name="Underwood Anthony"/>
            <person name="Al-Shahib Ali"/>
        </authorList>
    </citation>
    <scope>NUCLEOTIDE SEQUENCE [LARGE SCALE GENOMIC DNA]</scope>
    <source>
        <strain evidence="33">P19_London_7_VIM_2_05_10</strain>
    </source>
</reference>
<dbReference type="InterPro" id="IPR036909">
    <property type="entry name" value="Cyt_c-like_dom_sf"/>
</dbReference>
<evidence type="ECO:0000256" key="13">
    <source>
        <dbReference type="ARBA" id="ARBA00022982"/>
    </source>
</evidence>
<dbReference type="InterPro" id="IPR008168">
    <property type="entry name" value="Cyt_C_IC"/>
</dbReference>
<keyword evidence="11" id="KW-0677">Repeat</keyword>
<feature type="binding site" description="axial binding residue" evidence="22">
    <location>
        <position position="195"/>
    </location>
    <ligand>
        <name>heme c</name>
        <dbReference type="ChEBI" id="CHEBI:61717"/>
        <label>2</label>
    </ligand>
    <ligandPart>
        <name>Fe</name>
        <dbReference type="ChEBI" id="CHEBI:18248"/>
    </ligandPart>
</feature>
<comment type="subunit">
    <text evidence="20">Component of the cbb3-type cytochrome c oxidase at least composed of CcoN, CcoO, CcoQ and CcoP.</text>
</comment>
<dbReference type="GO" id="GO:0005506">
    <property type="term" value="F:iron ion binding"/>
    <property type="evidence" value="ECO:0007669"/>
    <property type="project" value="InterPro"/>
</dbReference>
<feature type="binding site" description="axial binding residue" evidence="22">
    <location>
        <position position="288"/>
    </location>
    <ligand>
        <name>heme c</name>
        <dbReference type="ChEBI" id="CHEBI:61717"/>
        <label>1</label>
    </ligand>
    <ligandPart>
        <name>Fe</name>
        <dbReference type="ChEBI" id="CHEBI:18248"/>
    </ligandPart>
</feature>
<accession>A0A069Q0W4</accession>
<dbReference type="EMBL" id="RXTL01000010">
    <property type="protein sequence ID" value="RTS49535.1"/>
    <property type="molecule type" value="Genomic_DNA"/>
</dbReference>
<feature type="binding site" description="covalent" evidence="23">
    <location>
        <position position="245"/>
    </location>
    <ligand>
        <name>heme c</name>
        <dbReference type="ChEBI" id="CHEBI:61717"/>
        <label>2</label>
    </ligand>
</feature>
<evidence type="ECO:0000256" key="21">
    <source>
        <dbReference type="PIRNR" id="PIRNR000006"/>
    </source>
</evidence>
<dbReference type="RefSeq" id="WP_003087292.1">
    <property type="nucleotide sequence ID" value="NZ_AP014622.1"/>
</dbReference>
<dbReference type="Proteomes" id="UP000045039">
    <property type="component" value="Unassembled WGS sequence"/>
</dbReference>
<comment type="subcellular location">
    <subcellularLocation>
        <location evidence="1">Cell inner membrane</location>
        <topology evidence="1">Multi-pass membrane protein</topology>
    </subcellularLocation>
</comment>
<dbReference type="Proteomes" id="UP001297540">
    <property type="component" value="Chromosome"/>
</dbReference>
<dbReference type="EMBL" id="WOAD01000001">
    <property type="protein sequence ID" value="MUI33727.1"/>
    <property type="molecule type" value="Genomic_DNA"/>
</dbReference>
<keyword evidence="8 21" id="KW-0679">Respiratory chain</keyword>
<dbReference type="GO" id="GO:0016491">
    <property type="term" value="F:oxidoreductase activity"/>
    <property type="evidence" value="ECO:0007669"/>
    <property type="project" value="UniProtKB-KW"/>
</dbReference>
<dbReference type="FunFam" id="1.10.760.10:FF:000015">
    <property type="entry name" value="Cbb3-type cytochrome c oxidase subunit"/>
    <property type="match status" value="1"/>
</dbReference>
<feature type="binding site" description="covalent" evidence="23">
    <location>
        <position position="152"/>
    </location>
    <ligand>
        <name>heme c</name>
        <dbReference type="ChEBI" id="CHEBI:61717"/>
        <label>1</label>
    </ligand>
</feature>
<dbReference type="Proteomes" id="UP000433532">
    <property type="component" value="Unassembled WGS sequence"/>
</dbReference>
<evidence type="ECO:0000313" key="34">
    <source>
        <dbReference type="Proteomes" id="UP000194857"/>
    </source>
</evidence>
<proteinExistence type="inferred from homology"/>
<feature type="binding site" description="axial binding residue" evidence="22">
    <location>
        <position position="246"/>
    </location>
    <ligand>
        <name>heme c</name>
        <dbReference type="ChEBI" id="CHEBI:61717"/>
        <label>2</label>
    </ligand>
    <ligandPart>
        <name>Fe</name>
        <dbReference type="ChEBI" id="CHEBI:18248"/>
    </ligandPart>
</feature>
<keyword evidence="16 21" id="KW-0408">Iron</keyword>
<evidence type="ECO:0000313" key="31">
    <source>
        <dbReference type="EMBL" id="RTS49535.1"/>
    </source>
</evidence>
<dbReference type="PROSITE" id="PS51007">
    <property type="entry name" value="CYTC"/>
    <property type="match status" value="2"/>
</dbReference>